<evidence type="ECO:0000313" key="2">
    <source>
        <dbReference type="Proteomes" id="UP000189627"/>
    </source>
</evidence>
<organism evidence="1 2">
    <name type="scientific">Cupriavidus necator</name>
    <name type="common">Alcaligenes eutrophus</name>
    <name type="synonym">Ralstonia eutropha</name>
    <dbReference type="NCBI Taxonomy" id="106590"/>
    <lineage>
        <taxon>Bacteria</taxon>
        <taxon>Pseudomonadati</taxon>
        <taxon>Pseudomonadota</taxon>
        <taxon>Betaproteobacteria</taxon>
        <taxon>Burkholderiales</taxon>
        <taxon>Burkholderiaceae</taxon>
        <taxon>Cupriavidus</taxon>
    </lineage>
</organism>
<accession>A0A1U9UQ60</accession>
<dbReference type="KEGG" id="cuh:BJN34_12755"/>
<protein>
    <submittedName>
        <fullName evidence="1">Uncharacterized protein</fullName>
    </submittedName>
</protein>
<proteinExistence type="predicted"/>
<name>A0A1U9UQ60_CUPNE</name>
<dbReference type="EMBL" id="CP017757">
    <property type="protein sequence ID" value="AQV94750.1"/>
    <property type="molecule type" value="Genomic_DNA"/>
</dbReference>
<dbReference type="InterPro" id="IPR008964">
    <property type="entry name" value="Invasin/intimin_cell_adhesion"/>
</dbReference>
<dbReference type="OrthoDB" id="9129814at2"/>
<dbReference type="RefSeq" id="WP_078196942.1">
    <property type="nucleotide sequence ID" value="NZ_CP017757.2"/>
</dbReference>
<evidence type="ECO:0000313" key="1">
    <source>
        <dbReference type="EMBL" id="AQV94750.1"/>
    </source>
</evidence>
<dbReference type="AlphaFoldDB" id="A0A1U9UQ60"/>
<gene>
    <name evidence="1" type="ORF">BJN34_12755</name>
</gene>
<reference evidence="2" key="1">
    <citation type="submission" date="2017-02" db="EMBL/GenBank/DDBJ databases">
        <title>Complete genome sequence of Cupriavidus necator strain NH9, a 3-chlorobenzoate degrader.</title>
        <authorList>
            <person name="Moriuchi R."/>
            <person name="Dohra H."/>
            <person name="Ogawa N."/>
        </authorList>
    </citation>
    <scope>NUCLEOTIDE SEQUENCE [LARGE SCALE GENOMIC DNA]</scope>
    <source>
        <strain evidence="2">NH9</strain>
    </source>
</reference>
<dbReference type="SUPFAM" id="SSF49373">
    <property type="entry name" value="Invasin/intimin cell-adhesion fragments"/>
    <property type="match status" value="1"/>
</dbReference>
<sequence length="307" mass="32379">MALDLLAGPFDIVADGAVVTDPSTSAAALYDDDIGFYAFSGIKGGLLVAQLDGCAYLRAAQRRANAFALDLQNPGEYLIHDSFMESGLYRFNKRAATFGDLVIESEASGYVSNVQVRTPDRYLHIAETNVQFKPLTLVGSWSYEASLSGAAISGGATVSRTRDADVLAVAFSNGTVVFYDWVKKAQVGGVAFIGTNAGAWYSPRHDIFVALVGAQLKVLASSPRPSTISNPVAVTPLAKGRASFIKARLLGSNSEPCPDEVVDWALSGPGALELTQSVTDSDGWAWNTYVAPPAAGGTPSITAEVRF</sequence>
<dbReference type="Proteomes" id="UP000189627">
    <property type="component" value="Chromosome 1"/>
</dbReference>